<feature type="domain" description="Retrotransposon gag" evidence="2">
    <location>
        <begin position="127"/>
        <end position="191"/>
    </location>
</feature>
<evidence type="ECO:0000256" key="1">
    <source>
        <dbReference type="SAM" id="MobiDB-lite"/>
    </source>
</evidence>
<evidence type="ECO:0000313" key="4">
    <source>
        <dbReference type="Proteomes" id="UP000596660"/>
    </source>
</evidence>
<dbReference type="EnsemblPlants" id="AUR62040888-RA">
    <property type="protein sequence ID" value="AUR62040888-RA:cds"/>
    <property type="gene ID" value="AUR62040888"/>
</dbReference>
<evidence type="ECO:0000313" key="3">
    <source>
        <dbReference type="EnsemblPlants" id="AUR62040888-RA:cds"/>
    </source>
</evidence>
<dbReference type="Pfam" id="PF08284">
    <property type="entry name" value="RVP_2"/>
    <property type="match status" value="1"/>
</dbReference>
<dbReference type="InterPro" id="IPR005162">
    <property type="entry name" value="Retrotrans_gag_dom"/>
</dbReference>
<evidence type="ECO:0000259" key="2">
    <source>
        <dbReference type="Pfam" id="PF03732"/>
    </source>
</evidence>
<dbReference type="PANTHER" id="PTHR15503:SF40">
    <property type="match status" value="1"/>
</dbReference>
<name>A0A803N5L5_CHEQI</name>
<protein>
    <recommendedName>
        <fullName evidence="2">Retrotransposon gag domain-containing protein</fullName>
    </recommendedName>
</protein>
<dbReference type="CDD" id="cd00303">
    <property type="entry name" value="retropepsin_like"/>
    <property type="match status" value="1"/>
</dbReference>
<dbReference type="AlphaFoldDB" id="A0A803N5L5"/>
<dbReference type="OMA" id="GTMKCEG"/>
<dbReference type="InterPro" id="IPR032567">
    <property type="entry name" value="RTL1-rel"/>
</dbReference>
<proteinExistence type="predicted"/>
<reference evidence="3" key="1">
    <citation type="journal article" date="2017" name="Nature">
        <title>The genome of Chenopodium quinoa.</title>
        <authorList>
            <person name="Jarvis D.E."/>
            <person name="Ho Y.S."/>
            <person name="Lightfoot D.J."/>
            <person name="Schmoeckel S.M."/>
            <person name="Li B."/>
            <person name="Borm T.J.A."/>
            <person name="Ohyanagi H."/>
            <person name="Mineta K."/>
            <person name="Michell C.T."/>
            <person name="Saber N."/>
            <person name="Kharbatia N.M."/>
            <person name="Rupper R.R."/>
            <person name="Sharp A.R."/>
            <person name="Dally N."/>
            <person name="Boughton B.A."/>
            <person name="Woo Y.H."/>
            <person name="Gao G."/>
            <person name="Schijlen E.G.W.M."/>
            <person name="Guo X."/>
            <person name="Momin A.A."/>
            <person name="Negrao S."/>
            <person name="Al-Babili S."/>
            <person name="Gehring C."/>
            <person name="Roessner U."/>
            <person name="Jung C."/>
            <person name="Murphy K."/>
            <person name="Arold S.T."/>
            <person name="Gojobori T."/>
            <person name="van der Linden C.G."/>
            <person name="van Loo E.N."/>
            <person name="Jellen E.N."/>
            <person name="Maughan P.J."/>
            <person name="Tester M."/>
        </authorList>
    </citation>
    <scope>NUCLEOTIDE SEQUENCE [LARGE SCALE GENOMIC DNA]</scope>
    <source>
        <strain evidence="3">cv. PI 614886</strain>
    </source>
</reference>
<dbReference type="Gramene" id="AUR62040888-RA">
    <property type="protein sequence ID" value="AUR62040888-RA:cds"/>
    <property type="gene ID" value="AUR62040888"/>
</dbReference>
<organism evidence="3 4">
    <name type="scientific">Chenopodium quinoa</name>
    <name type="common">Quinoa</name>
    <dbReference type="NCBI Taxonomy" id="63459"/>
    <lineage>
        <taxon>Eukaryota</taxon>
        <taxon>Viridiplantae</taxon>
        <taxon>Streptophyta</taxon>
        <taxon>Embryophyta</taxon>
        <taxon>Tracheophyta</taxon>
        <taxon>Spermatophyta</taxon>
        <taxon>Magnoliopsida</taxon>
        <taxon>eudicotyledons</taxon>
        <taxon>Gunneridae</taxon>
        <taxon>Pentapetalae</taxon>
        <taxon>Caryophyllales</taxon>
        <taxon>Chenopodiaceae</taxon>
        <taxon>Chenopodioideae</taxon>
        <taxon>Atripliceae</taxon>
        <taxon>Chenopodium</taxon>
    </lineage>
</organism>
<sequence length="531" mass="59871">MPITRSSSDSAHLGNTEIKKLEQTMKSLLQDQGRKLDNACRTNSLNIDKNCKSISELNDLMLGLPVQITKLISNGNNIPRSGLETHEPEPPPKHSQYLTRLTKVEFPKFNGLDLKSWIFKCNQFFDLDSVKDFDKDITARFGDLYDDPMADLKSLKQTGSVQEYHDSFDALASRIELSEPYLLSCYLAGLEEEVQLAVRMFNSTTLQQALCLAKLQEAASKAKKPKPSTPLQKQPPLLPTPPQTLKTATQTFKTNNQIQPYTPNKSFTNPTTTSKIPNTNRRTLTSAKFTDKRAKNQCFWCDERYELGHKCKGSQCAHISVQAMDGVASFLTMRVEGHHGKKKLQLLLDSGITHNFIDANKALKLDCKVESITPLWVKVEDGNQLKCEQIIHGFKWKMQGIAFSADVFLLPLSGSDLVLGIQWFSQLGPVLKDFGKLTMEFKYSGKKVKLRGSSPKSWKIVLPQKLQKLLAQEGTLSMMQILQGSVEYSPVSLQTTSQDPNFLSLWTSLRWFFNPFKGYHHQGRGLIMSFP</sequence>
<reference evidence="3" key="2">
    <citation type="submission" date="2021-03" db="UniProtKB">
        <authorList>
            <consortium name="EnsemblPlants"/>
        </authorList>
    </citation>
    <scope>IDENTIFICATION</scope>
</reference>
<dbReference type="PANTHER" id="PTHR15503">
    <property type="entry name" value="LDOC1 RELATED"/>
    <property type="match status" value="1"/>
</dbReference>
<dbReference type="Proteomes" id="UP000596660">
    <property type="component" value="Unplaced"/>
</dbReference>
<dbReference type="Pfam" id="PF03732">
    <property type="entry name" value="Retrotrans_gag"/>
    <property type="match status" value="1"/>
</dbReference>
<feature type="region of interest" description="Disordered" evidence="1">
    <location>
        <begin position="221"/>
        <end position="241"/>
    </location>
</feature>
<dbReference type="InterPro" id="IPR021109">
    <property type="entry name" value="Peptidase_aspartic_dom_sf"/>
</dbReference>
<feature type="region of interest" description="Disordered" evidence="1">
    <location>
        <begin position="256"/>
        <end position="279"/>
    </location>
</feature>
<accession>A0A803N5L5</accession>
<dbReference type="Gene3D" id="2.40.70.10">
    <property type="entry name" value="Acid Proteases"/>
    <property type="match status" value="1"/>
</dbReference>
<keyword evidence="4" id="KW-1185">Reference proteome</keyword>